<proteinExistence type="predicted"/>
<dbReference type="AlphaFoldDB" id="L8GRL6"/>
<name>L8GRL6_ACACF</name>
<accession>L8GRL6</accession>
<dbReference type="VEuPathDB" id="AmoebaDB:ACA1_220470"/>
<sequence>MRKIKLNMSLPEEAAVIQYNTTSIFSEVEEAAFYLHHYHRWDQHSKIHNFETHYYTNDIRSGVDILYRRLFAVLIEYTGSSIDEDSLFMIYTTFHNALYFPFIL</sequence>
<organism evidence="1 2">
    <name type="scientific">Acanthamoeba castellanii (strain ATCC 30010 / Neff)</name>
    <dbReference type="NCBI Taxonomy" id="1257118"/>
    <lineage>
        <taxon>Eukaryota</taxon>
        <taxon>Amoebozoa</taxon>
        <taxon>Discosea</taxon>
        <taxon>Longamoebia</taxon>
        <taxon>Centramoebida</taxon>
        <taxon>Acanthamoebidae</taxon>
        <taxon>Acanthamoeba</taxon>
    </lineage>
</organism>
<protein>
    <submittedName>
        <fullName evidence="1">Uncharacterized protein</fullName>
    </submittedName>
</protein>
<keyword evidence="2" id="KW-1185">Reference proteome</keyword>
<gene>
    <name evidence="1" type="ORF">ACA1_220470</name>
</gene>
<dbReference type="RefSeq" id="XP_004337301.1">
    <property type="nucleotide sequence ID" value="XM_004337253.1"/>
</dbReference>
<dbReference type="GeneID" id="14915936"/>
<dbReference type="EMBL" id="KB008036">
    <property type="protein sequence ID" value="ELR15288.1"/>
    <property type="molecule type" value="Genomic_DNA"/>
</dbReference>
<evidence type="ECO:0000313" key="2">
    <source>
        <dbReference type="Proteomes" id="UP000011083"/>
    </source>
</evidence>
<evidence type="ECO:0000313" key="1">
    <source>
        <dbReference type="EMBL" id="ELR15288.1"/>
    </source>
</evidence>
<dbReference type="KEGG" id="acan:ACA1_220470"/>
<dbReference type="Proteomes" id="UP000011083">
    <property type="component" value="Unassembled WGS sequence"/>
</dbReference>
<reference evidence="1 2" key="1">
    <citation type="journal article" date="2013" name="Genome Biol.">
        <title>Genome of Acanthamoeba castellanii highlights extensive lateral gene transfer and early evolution of tyrosine kinase signaling.</title>
        <authorList>
            <person name="Clarke M."/>
            <person name="Lohan A.J."/>
            <person name="Liu B."/>
            <person name="Lagkouvardos I."/>
            <person name="Roy S."/>
            <person name="Zafar N."/>
            <person name="Bertelli C."/>
            <person name="Schilde C."/>
            <person name="Kianianmomeni A."/>
            <person name="Burglin T.R."/>
            <person name="Frech C."/>
            <person name="Turcotte B."/>
            <person name="Kopec K.O."/>
            <person name="Synnott J.M."/>
            <person name="Choo C."/>
            <person name="Paponov I."/>
            <person name="Finkler A."/>
            <person name="Soon Heng Tan C."/>
            <person name="Hutchins A.P."/>
            <person name="Weinmeier T."/>
            <person name="Rattei T."/>
            <person name="Chu J.S."/>
            <person name="Gimenez G."/>
            <person name="Irimia M."/>
            <person name="Rigden D.J."/>
            <person name="Fitzpatrick D.A."/>
            <person name="Lorenzo-Morales J."/>
            <person name="Bateman A."/>
            <person name="Chiu C.H."/>
            <person name="Tang P."/>
            <person name="Hegemann P."/>
            <person name="Fromm H."/>
            <person name="Raoult D."/>
            <person name="Greub G."/>
            <person name="Miranda-Saavedra D."/>
            <person name="Chen N."/>
            <person name="Nash P."/>
            <person name="Ginger M.L."/>
            <person name="Horn M."/>
            <person name="Schaap P."/>
            <person name="Caler L."/>
            <person name="Loftus B."/>
        </authorList>
    </citation>
    <scope>NUCLEOTIDE SEQUENCE [LARGE SCALE GENOMIC DNA]</scope>
    <source>
        <strain evidence="1 2">Neff</strain>
    </source>
</reference>